<dbReference type="AlphaFoldDB" id="A0A024H3P9"/>
<gene>
    <name evidence="10" type="primary">litS</name>
    <name evidence="10" type="ORF">ARTSIC4J27_2430</name>
</gene>
<dbReference type="OrthoDB" id="5243766at2"/>
<evidence type="ECO:0000259" key="8">
    <source>
        <dbReference type="Pfam" id="PF04542"/>
    </source>
</evidence>
<dbReference type="PANTHER" id="PTHR43133:SF62">
    <property type="entry name" value="RNA POLYMERASE SIGMA FACTOR SIGZ"/>
    <property type="match status" value="1"/>
</dbReference>
<dbReference type="Pfam" id="PF04542">
    <property type="entry name" value="Sigma70_r2"/>
    <property type="match status" value="1"/>
</dbReference>
<dbReference type="InterPro" id="IPR036388">
    <property type="entry name" value="WH-like_DNA-bd_sf"/>
</dbReference>
<dbReference type="GO" id="GO:0016987">
    <property type="term" value="F:sigma factor activity"/>
    <property type="evidence" value="ECO:0007669"/>
    <property type="project" value="UniProtKB-KW"/>
</dbReference>
<dbReference type="InterPro" id="IPR013325">
    <property type="entry name" value="RNA_pol_sigma_r2"/>
</dbReference>
<evidence type="ECO:0000256" key="6">
    <source>
        <dbReference type="RuleBase" id="RU000716"/>
    </source>
</evidence>
<accession>A0A024H3P9</accession>
<dbReference type="EMBL" id="CAQI01000044">
    <property type="protein sequence ID" value="CCQ46467.1"/>
    <property type="molecule type" value="Genomic_DNA"/>
</dbReference>
<keyword evidence="2 6" id="KW-0805">Transcription regulation</keyword>
<dbReference type="Proteomes" id="UP000035722">
    <property type="component" value="Unassembled WGS sequence"/>
</dbReference>
<dbReference type="InterPro" id="IPR007630">
    <property type="entry name" value="RNA_pol_sigma70_r4"/>
</dbReference>
<evidence type="ECO:0000256" key="7">
    <source>
        <dbReference type="SAM" id="MobiDB-lite"/>
    </source>
</evidence>
<dbReference type="SUPFAM" id="SSF88659">
    <property type="entry name" value="Sigma3 and sigma4 domains of RNA polymerase sigma factors"/>
    <property type="match status" value="1"/>
</dbReference>
<dbReference type="InterPro" id="IPR039425">
    <property type="entry name" value="RNA_pol_sigma-70-like"/>
</dbReference>
<evidence type="ECO:0000259" key="9">
    <source>
        <dbReference type="Pfam" id="PF04545"/>
    </source>
</evidence>
<comment type="caution">
    <text evidence="10">The sequence shown here is derived from an EMBL/GenBank/DDBJ whole genome shotgun (WGS) entry which is preliminary data.</text>
</comment>
<dbReference type="InterPro" id="IPR014284">
    <property type="entry name" value="RNA_pol_sigma-70_dom"/>
</dbReference>
<dbReference type="GO" id="GO:0006352">
    <property type="term" value="P:DNA-templated transcription initiation"/>
    <property type="evidence" value="ECO:0007669"/>
    <property type="project" value="InterPro"/>
</dbReference>
<evidence type="ECO:0000256" key="2">
    <source>
        <dbReference type="ARBA" id="ARBA00023015"/>
    </source>
</evidence>
<organism evidence="10 11">
    <name type="scientific">Pseudarthrobacter siccitolerans</name>
    <dbReference type="NCBI Taxonomy" id="861266"/>
    <lineage>
        <taxon>Bacteria</taxon>
        <taxon>Bacillati</taxon>
        <taxon>Actinomycetota</taxon>
        <taxon>Actinomycetes</taxon>
        <taxon>Micrococcales</taxon>
        <taxon>Micrococcaceae</taxon>
        <taxon>Pseudarthrobacter</taxon>
    </lineage>
</organism>
<sequence>MSRESALTLIAEEGKEAGLASSAQPSSGDEQHHGGQAQPSAGGTWNPQLDHSFSAGDEKALAEAYRQFSPLVYTLALRALRNRSAADDVTQEVFIRVWKSRTMFDPRKAALPAWIVGITRNAISDALAASARESRKVLAAVELQPEAEDAAASASAEILADRLILDGELARLGEPQGSIMRLAFYDDLTHDQISRELNLPLGTVKSHIRRSLSHLRHRLEVDHAAP</sequence>
<evidence type="ECO:0000256" key="4">
    <source>
        <dbReference type="ARBA" id="ARBA00023125"/>
    </source>
</evidence>
<dbReference type="InterPro" id="IPR000838">
    <property type="entry name" value="RNA_pol_sigma70_ECF_CS"/>
</dbReference>
<evidence type="ECO:0000313" key="10">
    <source>
        <dbReference type="EMBL" id="CCQ46467.1"/>
    </source>
</evidence>
<keyword evidence="4 6" id="KW-0238">DNA-binding</keyword>
<feature type="compositionally biased region" description="Polar residues" evidence="7">
    <location>
        <begin position="37"/>
        <end position="51"/>
    </location>
</feature>
<dbReference type="PANTHER" id="PTHR43133">
    <property type="entry name" value="RNA POLYMERASE ECF-TYPE SIGMA FACTO"/>
    <property type="match status" value="1"/>
</dbReference>
<evidence type="ECO:0000256" key="5">
    <source>
        <dbReference type="ARBA" id="ARBA00023163"/>
    </source>
</evidence>
<evidence type="ECO:0000256" key="3">
    <source>
        <dbReference type="ARBA" id="ARBA00023082"/>
    </source>
</evidence>
<protein>
    <recommendedName>
        <fullName evidence="6">RNA polymerase sigma factor</fullName>
    </recommendedName>
</protein>
<dbReference type="Gene3D" id="1.10.10.10">
    <property type="entry name" value="Winged helix-like DNA-binding domain superfamily/Winged helix DNA-binding domain"/>
    <property type="match status" value="1"/>
</dbReference>
<dbReference type="NCBIfam" id="TIGR02937">
    <property type="entry name" value="sigma70-ECF"/>
    <property type="match status" value="1"/>
</dbReference>
<dbReference type="Gene3D" id="1.10.1740.10">
    <property type="match status" value="1"/>
</dbReference>
<dbReference type="InterPro" id="IPR013324">
    <property type="entry name" value="RNA_pol_sigma_r3/r4-like"/>
</dbReference>
<dbReference type="InterPro" id="IPR007627">
    <property type="entry name" value="RNA_pol_sigma70_r2"/>
</dbReference>
<reference evidence="11" key="1">
    <citation type="journal article" date="2014" name="Genome Announc.">
        <title>Genome Sequence of Arthrobacter siccitolerans 4J27, a Xeroprotectant-Producing Desiccation-Tolerant Microorganism.</title>
        <authorList>
            <person name="Manzanera M."/>
            <person name="Santa-Cruz-Calvo L."/>
            <person name="Vilchez J.I."/>
            <person name="Garcia-Fontana C."/>
            <person name="Silva-Castro G.A."/>
            <person name="Calvo C."/>
            <person name="Gonzalez-Lopez J."/>
        </authorList>
    </citation>
    <scope>NUCLEOTIDE SEQUENCE [LARGE SCALE GENOMIC DNA]</scope>
    <source>
        <strain evidence="11">4J27</strain>
    </source>
</reference>
<dbReference type="RefSeq" id="WP_083435429.1">
    <property type="nucleotide sequence ID" value="NZ_CAQI01000044.1"/>
</dbReference>
<dbReference type="GO" id="GO:0003677">
    <property type="term" value="F:DNA binding"/>
    <property type="evidence" value="ECO:0007669"/>
    <property type="project" value="UniProtKB-KW"/>
</dbReference>
<keyword evidence="3 6" id="KW-0731">Sigma factor</keyword>
<feature type="domain" description="RNA polymerase sigma-70 region 4" evidence="9">
    <location>
        <begin position="169"/>
        <end position="217"/>
    </location>
</feature>
<name>A0A024H3P9_9MICC</name>
<dbReference type="Pfam" id="PF04545">
    <property type="entry name" value="Sigma70_r4"/>
    <property type="match status" value="1"/>
</dbReference>
<dbReference type="STRING" id="861266.ARTSIC4J27_2430"/>
<feature type="domain" description="RNA polymerase sigma-70 region 2" evidence="8">
    <location>
        <begin position="65"/>
        <end position="132"/>
    </location>
</feature>
<evidence type="ECO:0000313" key="11">
    <source>
        <dbReference type="Proteomes" id="UP000035722"/>
    </source>
</evidence>
<feature type="region of interest" description="Disordered" evidence="7">
    <location>
        <begin position="14"/>
        <end position="52"/>
    </location>
</feature>
<comment type="similarity">
    <text evidence="1 6">Belongs to the sigma-70 factor family. ECF subfamily.</text>
</comment>
<evidence type="ECO:0000256" key="1">
    <source>
        <dbReference type="ARBA" id="ARBA00010641"/>
    </source>
</evidence>
<keyword evidence="5 6" id="KW-0804">Transcription</keyword>
<dbReference type="SUPFAM" id="SSF88946">
    <property type="entry name" value="Sigma2 domain of RNA polymerase sigma factors"/>
    <property type="match status" value="1"/>
</dbReference>
<dbReference type="PROSITE" id="PS01063">
    <property type="entry name" value="SIGMA70_ECF"/>
    <property type="match status" value="1"/>
</dbReference>
<keyword evidence="11" id="KW-1185">Reference proteome</keyword>
<proteinExistence type="inferred from homology"/>